<sequence>MIQILTLNLFSHLTKQESITLHRTSIPCGLTSPIPRLVTAQISNKAPPLSAQIHMCKLALVCKGLDEKTQLLIFLTYDYIRYAFRSSFVYPYRLVLLRLYKWQIAHFHMHRHAFPCMFLSFSHLCVANHFVIATT</sequence>
<evidence type="ECO:0000313" key="1">
    <source>
        <dbReference type="EMBL" id="KAG0573635.1"/>
    </source>
</evidence>
<keyword evidence="2" id="KW-1185">Reference proteome</keyword>
<accession>A0A8T0HSB5</accession>
<organism evidence="1 2">
    <name type="scientific">Ceratodon purpureus</name>
    <name type="common">Fire moss</name>
    <name type="synonym">Dicranum purpureum</name>
    <dbReference type="NCBI Taxonomy" id="3225"/>
    <lineage>
        <taxon>Eukaryota</taxon>
        <taxon>Viridiplantae</taxon>
        <taxon>Streptophyta</taxon>
        <taxon>Embryophyta</taxon>
        <taxon>Bryophyta</taxon>
        <taxon>Bryophytina</taxon>
        <taxon>Bryopsida</taxon>
        <taxon>Dicranidae</taxon>
        <taxon>Pseudoditrichales</taxon>
        <taxon>Ditrichaceae</taxon>
        <taxon>Ceratodon</taxon>
    </lineage>
</organism>
<gene>
    <name evidence="1" type="ORF">KC19_VG195600</name>
</gene>
<dbReference type="AlphaFoldDB" id="A0A8T0HSB5"/>
<protein>
    <submittedName>
        <fullName evidence="1">Uncharacterized protein</fullName>
    </submittedName>
</protein>
<evidence type="ECO:0000313" key="2">
    <source>
        <dbReference type="Proteomes" id="UP000822688"/>
    </source>
</evidence>
<dbReference type="Proteomes" id="UP000822688">
    <property type="component" value="Chromosome V"/>
</dbReference>
<reference evidence="1" key="1">
    <citation type="submission" date="2020-06" db="EMBL/GenBank/DDBJ databases">
        <title>WGS assembly of Ceratodon purpureus strain R40.</title>
        <authorList>
            <person name="Carey S.B."/>
            <person name="Jenkins J."/>
            <person name="Shu S."/>
            <person name="Lovell J.T."/>
            <person name="Sreedasyam A."/>
            <person name="Maumus F."/>
            <person name="Tiley G.P."/>
            <person name="Fernandez-Pozo N."/>
            <person name="Barry K."/>
            <person name="Chen C."/>
            <person name="Wang M."/>
            <person name="Lipzen A."/>
            <person name="Daum C."/>
            <person name="Saski C.A."/>
            <person name="Payton A.C."/>
            <person name="Mcbreen J.C."/>
            <person name="Conrad R.E."/>
            <person name="Kollar L.M."/>
            <person name="Olsson S."/>
            <person name="Huttunen S."/>
            <person name="Landis J.B."/>
            <person name="Wickett N.J."/>
            <person name="Johnson M.G."/>
            <person name="Rensing S.A."/>
            <person name="Grimwood J."/>
            <person name="Schmutz J."/>
            <person name="Mcdaniel S.F."/>
        </authorList>
    </citation>
    <scope>NUCLEOTIDE SEQUENCE</scope>
    <source>
        <strain evidence="1">R40</strain>
    </source>
</reference>
<dbReference type="EMBL" id="CM026426">
    <property type="protein sequence ID" value="KAG0573635.1"/>
    <property type="molecule type" value="Genomic_DNA"/>
</dbReference>
<proteinExistence type="predicted"/>
<comment type="caution">
    <text evidence="1">The sequence shown here is derived from an EMBL/GenBank/DDBJ whole genome shotgun (WGS) entry which is preliminary data.</text>
</comment>
<name>A0A8T0HSB5_CERPU</name>